<evidence type="ECO:0000313" key="4">
    <source>
        <dbReference type="EMBL" id="SHI45981.1"/>
    </source>
</evidence>
<dbReference type="InterPro" id="IPR036388">
    <property type="entry name" value="WH-like_DNA-bd_sf"/>
</dbReference>
<dbReference type="GO" id="GO:0042732">
    <property type="term" value="P:D-xylose metabolic process"/>
    <property type="evidence" value="ECO:0007669"/>
    <property type="project" value="UniProtKB-KW"/>
</dbReference>
<dbReference type="Pfam" id="PF13412">
    <property type="entry name" value="HTH_24"/>
    <property type="match status" value="1"/>
</dbReference>
<dbReference type="PANTHER" id="PTHR18964:SF149">
    <property type="entry name" value="BIFUNCTIONAL UDP-N-ACETYLGLUCOSAMINE 2-EPIMERASE_N-ACETYLMANNOSAMINE KINASE"/>
    <property type="match status" value="1"/>
</dbReference>
<dbReference type="InterPro" id="IPR036390">
    <property type="entry name" value="WH_DNA-bd_sf"/>
</dbReference>
<dbReference type="AlphaFoldDB" id="A0A1M6BB55"/>
<dbReference type="GeneID" id="89510863"/>
<keyword evidence="3" id="KW-0859">Xylose metabolism</keyword>
<dbReference type="GO" id="GO:0016301">
    <property type="term" value="F:kinase activity"/>
    <property type="evidence" value="ECO:0007669"/>
    <property type="project" value="UniProtKB-KW"/>
</dbReference>
<gene>
    <name evidence="4" type="ORF">SAMN02745229_03117</name>
</gene>
<name>A0A1M6BB55_BUTFI</name>
<dbReference type="Gene3D" id="1.10.10.10">
    <property type="entry name" value="Winged helix-like DNA-binding domain superfamily/Winged helix DNA-binding domain"/>
    <property type="match status" value="1"/>
</dbReference>
<dbReference type="SUPFAM" id="SSF46785">
    <property type="entry name" value="Winged helix' DNA-binding domain"/>
    <property type="match status" value="1"/>
</dbReference>
<keyword evidence="5" id="KW-1185">Reference proteome</keyword>
<protein>
    <submittedName>
        <fullName evidence="4">Sugar kinase of the NBD/HSP70 family, may contain an N-terminal HTH domain</fullName>
    </submittedName>
</protein>
<organism evidence="4 5">
    <name type="scientific">Butyrivibrio fibrisolvens DSM 3071</name>
    <dbReference type="NCBI Taxonomy" id="1121131"/>
    <lineage>
        <taxon>Bacteria</taxon>
        <taxon>Bacillati</taxon>
        <taxon>Bacillota</taxon>
        <taxon>Clostridia</taxon>
        <taxon>Lachnospirales</taxon>
        <taxon>Lachnospiraceae</taxon>
        <taxon>Butyrivibrio</taxon>
    </lineage>
</organism>
<dbReference type="Proteomes" id="UP000184278">
    <property type="component" value="Unassembled WGS sequence"/>
</dbReference>
<dbReference type="Pfam" id="PF00480">
    <property type="entry name" value="ROK"/>
    <property type="match status" value="1"/>
</dbReference>
<proteinExistence type="inferred from homology"/>
<dbReference type="EMBL" id="FQXK01000030">
    <property type="protein sequence ID" value="SHI45981.1"/>
    <property type="molecule type" value="Genomic_DNA"/>
</dbReference>
<evidence type="ECO:0000256" key="2">
    <source>
        <dbReference type="ARBA" id="ARBA00006479"/>
    </source>
</evidence>
<reference evidence="5" key="1">
    <citation type="submission" date="2016-11" db="EMBL/GenBank/DDBJ databases">
        <authorList>
            <person name="Varghese N."/>
            <person name="Submissions S."/>
        </authorList>
    </citation>
    <scope>NUCLEOTIDE SEQUENCE [LARGE SCALE GENOMIC DNA]</scope>
    <source>
        <strain evidence="5">DSM 3071</strain>
    </source>
</reference>
<dbReference type="SUPFAM" id="SSF53067">
    <property type="entry name" value="Actin-like ATPase domain"/>
    <property type="match status" value="1"/>
</dbReference>
<dbReference type="PANTHER" id="PTHR18964">
    <property type="entry name" value="ROK (REPRESSOR, ORF, KINASE) FAMILY"/>
    <property type="match status" value="1"/>
</dbReference>
<dbReference type="InterPro" id="IPR000600">
    <property type="entry name" value="ROK"/>
</dbReference>
<accession>A0A1M6BB55</accession>
<comment type="similarity">
    <text evidence="2">Belongs to the ROK (NagC/XylR) family.</text>
</comment>
<dbReference type="STRING" id="1121131.SAMN02745229_03117"/>
<keyword evidence="3" id="KW-0119">Carbohydrate metabolism</keyword>
<keyword evidence="4" id="KW-0808">Transferase</keyword>
<keyword evidence="4" id="KW-0418">Kinase</keyword>
<dbReference type="OrthoDB" id="9796533at2"/>
<dbReference type="Gene3D" id="3.30.420.40">
    <property type="match status" value="2"/>
</dbReference>
<dbReference type="RefSeq" id="WP_073389114.1">
    <property type="nucleotide sequence ID" value="NZ_FQXK01000030.1"/>
</dbReference>
<evidence type="ECO:0000256" key="1">
    <source>
        <dbReference type="ARBA" id="ARBA00002486"/>
    </source>
</evidence>
<comment type="function">
    <text evidence="1">Transcriptional repressor of xylose-utilizing enzymes.</text>
</comment>
<dbReference type="InterPro" id="IPR043129">
    <property type="entry name" value="ATPase_NBD"/>
</dbReference>
<evidence type="ECO:0000256" key="3">
    <source>
        <dbReference type="ARBA" id="ARBA00022629"/>
    </source>
</evidence>
<sequence length="383" mass="41855">MIQSGINMEQVKAYNRAMIIQYICEHKTASRVDIAAECGLTPAAVTQIISPLIRDGIIVEVGTTGRKKGAGRRKVLLSMNYENIFLYSINIERFKTFIVLTDINGNAVAMDKVTTDYEMEPEAFLKIIAGACKDLADKGHASIKDKIKGVSVGIPGIVDIDKGISVDSIGMWNRPVEVCSILSNELGLPVIIQNDVSAFARAVLLLGEGRNKKNLLAVKWGQDIGGAIVINGEVYENKDRKVAGIGHMIVDPDGDICSCGKRGCLETVASYQKMKSIVPFEIEEIEEAFEKAVKEQNKEIEKAISFFALAIANACAICAPENIILSGPLFGVKGIRDKFALCIKKIDPSIDESRIIYSMITKSEEYIGPVAEFLQRAVFGIKF</sequence>
<evidence type="ECO:0000313" key="5">
    <source>
        <dbReference type="Proteomes" id="UP000184278"/>
    </source>
</evidence>